<evidence type="ECO:0000256" key="6">
    <source>
        <dbReference type="ARBA" id="ARBA00023136"/>
    </source>
</evidence>
<feature type="transmembrane region" description="Helical" evidence="9">
    <location>
        <begin position="20"/>
        <end position="45"/>
    </location>
</feature>
<name>A0A7V7QMH2_9FIRM</name>
<dbReference type="EMBL" id="WAGX01000004">
    <property type="protein sequence ID" value="KAB1439876.1"/>
    <property type="molecule type" value="Genomic_DNA"/>
</dbReference>
<evidence type="ECO:0000313" key="13">
    <source>
        <dbReference type="Proteomes" id="UP000461768"/>
    </source>
</evidence>
<dbReference type="CDD" id="cd06225">
    <property type="entry name" value="HAMP"/>
    <property type="match status" value="1"/>
</dbReference>
<proteinExistence type="inferred from homology"/>
<dbReference type="Pfam" id="PF02743">
    <property type="entry name" value="dCache_1"/>
    <property type="match status" value="1"/>
</dbReference>
<keyword evidence="5 9" id="KW-1133">Transmembrane helix</keyword>
<dbReference type="Pfam" id="PF00015">
    <property type="entry name" value="MCPsignal"/>
    <property type="match status" value="1"/>
</dbReference>
<comment type="caution">
    <text evidence="12">The sequence shown here is derived from an EMBL/GenBank/DDBJ whole genome shotgun (WGS) entry which is preliminary data.</text>
</comment>
<evidence type="ECO:0000256" key="3">
    <source>
        <dbReference type="ARBA" id="ARBA00022500"/>
    </source>
</evidence>
<feature type="domain" description="Methyl-accepting transducer" evidence="10">
    <location>
        <begin position="435"/>
        <end position="664"/>
    </location>
</feature>
<evidence type="ECO:0000256" key="9">
    <source>
        <dbReference type="SAM" id="Phobius"/>
    </source>
</evidence>
<protein>
    <submittedName>
        <fullName evidence="12">Methyl-accepting chemotaxis protein</fullName>
    </submittedName>
</protein>
<dbReference type="SMART" id="SM00283">
    <property type="entry name" value="MA"/>
    <property type="match status" value="1"/>
</dbReference>
<keyword evidence="3" id="KW-0145">Chemotaxis</keyword>
<feature type="domain" description="HAMP" evidence="11">
    <location>
        <begin position="331"/>
        <end position="383"/>
    </location>
</feature>
<evidence type="ECO:0000256" key="2">
    <source>
        <dbReference type="ARBA" id="ARBA00022475"/>
    </source>
</evidence>
<dbReference type="PANTHER" id="PTHR43531:SF11">
    <property type="entry name" value="METHYL-ACCEPTING CHEMOTAXIS PROTEIN 3"/>
    <property type="match status" value="1"/>
</dbReference>
<dbReference type="PROSITE" id="PS50111">
    <property type="entry name" value="CHEMOTAXIS_TRANSDUC_2"/>
    <property type="match status" value="1"/>
</dbReference>
<dbReference type="GO" id="GO:0007165">
    <property type="term" value="P:signal transduction"/>
    <property type="evidence" value="ECO:0007669"/>
    <property type="project" value="UniProtKB-KW"/>
</dbReference>
<dbReference type="InterPro" id="IPR051310">
    <property type="entry name" value="MCP_chemotaxis"/>
</dbReference>
<dbReference type="SMART" id="SM00304">
    <property type="entry name" value="HAMP"/>
    <property type="match status" value="1"/>
</dbReference>
<dbReference type="CDD" id="cd12912">
    <property type="entry name" value="PDC2_MCP_like"/>
    <property type="match status" value="1"/>
</dbReference>
<dbReference type="Pfam" id="PF00672">
    <property type="entry name" value="HAMP"/>
    <property type="match status" value="1"/>
</dbReference>
<sequence>MKGKVRMIQKRKDKTIMNKVQSGMLSVMIPALIIIIIIPVVLISITITGLEDSALHEQSINARKQVDSLFRNKIFAAEMFQYNEEISDFVEKATTLNEVEKSKDKDKIVEKLYAAYETVATDGGENLWIYGVQNQTFLSSDGSVKQTDINSLAWYEAVSQAKDVIVSEPYKNEELNNTSISIVTPIFSSKDSSIVVGFLGIDLFESTLEEKLNAIKIGENGSIDLITNEYHIAYSGDEASKGKTLDEISSKLSNSYVDSVKNQFEGNKNFKYDGKTYLGIFDQCNTTGWTIVAYLPKAETTFIRNIIIIILMVVAFVTLVCLVYFIKKILYKALSPLDILKDKFEEVSNGNLDIKIEISTGDEIEEIAKSVATMIDMLASVVKDMDYLLEEMAEGNFDVSTSCEEKYIGDFEGLLLSVRNLNRRLDATLKDINEASRQVALGANQMSESAQSLAEGATDQAGSVEELQATIANITSQVEANALEAYKSYEKADEVTQEASKSNENMNELTNAMIRISETSKEIEHIIGEIESIASQTNLLSLNAAIEAARAGEAGKGFAVVADQIRKLADESAQSAINTRKLIEASLNEITTGNEITQKTAHSNKQVIDGINDIKGSVQKASELTKKQAEAMEQIEQGINQISSVVQGNSAVAEETSATSEELSAQADTLSELVGRFNFRGE</sequence>
<reference evidence="12 13" key="2">
    <citation type="submission" date="2020-02" db="EMBL/GenBank/DDBJ databases">
        <title>Candidatus Galacturonibacter soehngenii shows hetero-acetogenic catabolism of galacturonic acid but lacks a canonical carbon monoxide dehydrogenase/acetyl-CoA synthase complex.</title>
        <authorList>
            <person name="Diender M."/>
            <person name="Stouten G.R."/>
            <person name="Petersen J.F."/>
            <person name="Nielsen P.H."/>
            <person name="Dueholm M.S."/>
            <person name="Pronk J.T."/>
            <person name="Van Loosdrecht M.C.M."/>
        </authorList>
    </citation>
    <scope>NUCLEOTIDE SEQUENCE [LARGE SCALE GENOMIC DNA]</scope>
    <source>
        <strain evidence="12">GalUA</strain>
    </source>
</reference>
<dbReference type="InterPro" id="IPR004089">
    <property type="entry name" value="MCPsignal_dom"/>
</dbReference>
<evidence type="ECO:0000256" key="1">
    <source>
        <dbReference type="ARBA" id="ARBA00004651"/>
    </source>
</evidence>
<evidence type="ECO:0000313" key="12">
    <source>
        <dbReference type="EMBL" id="KAB1439876.1"/>
    </source>
</evidence>
<dbReference type="GO" id="GO:0004888">
    <property type="term" value="F:transmembrane signaling receptor activity"/>
    <property type="evidence" value="ECO:0007669"/>
    <property type="project" value="TreeGrafter"/>
</dbReference>
<keyword evidence="8" id="KW-0807">Transducer</keyword>
<evidence type="ECO:0000256" key="4">
    <source>
        <dbReference type="ARBA" id="ARBA00022692"/>
    </source>
</evidence>
<feature type="transmembrane region" description="Helical" evidence="9">
    <location>
        <begin position="306"/>
        <end position="326"/>
    </location>
</feature>
<dbReference type="Gene3D" id="1.10.287.950">
    <property type="entry name" value="Methyl-accepting chemotaxis protein"/>
    <property type="match status" value="1"/>
</dbReference>
<dbReference type="Gene3D" id="6.10.340.10">
    <property type="match status" value="1"/>
</dbReference>
<dbReference type="PROSITE" id="PS50885">
    <property type="entry name" value="HAMP"/>
    <property type="match status" value="1"/>
</dbReference>
<evidence type="ECO:0000256" key="7">
    <source>
        <dbReference type="ARBA" id="ARBA00029447"/>
    </source>
</evidence>
<evidence type="ECO:0000256" key="8">
    <source>
        <dbReference type="PROSITE-ProRule" id="PRU00284"/>
    </source>
</evidence>
<comment type="similarity">
    <text evidence="7">Belongs to the methyl-accepting chemotaxis (MCP) protein family.</text>
</comment>
<organism evidence="12 13">
    <name type="scientific">Candidatus Galacturonatibacter soehngenii</name>
    <dbReference type="NCBI Taxonomy" id="2307010"/>
    <lineage>
        <taxon>Bacteria</taxon>
        <taxon>Bacillati</taxon>
        <taxon>Bacillota</taxon>
        <taxon>Clostridia</taxon>
        <taxon>Lachnospirales</taxon>
        <taxon>Lachnospiraceae</taxon>
        <taxon>Candidatus Galacturonatibacter</taxon>
    </lineage>
</organism>
<keyword evidence="4 9" id="KW-0812">Transmembrane</keyword>
<dbReference type="InterPro" id="IPR003660">
    <property type="entry name" value="HAMP_dom"/>
</dbReference>
<dbReference type="GO" id="GO:0005886">
    <property type="term" value="C:plasma membrane"/>
    <property type="evidence" value="ECO:0007669"/>
    <property type="project" value="UniProtKB-SubCell"/>
</dbReference>
<keyword evidence="2" id="KW-1003">Cell membrane</keyword>
<dbReference type="Gene3D" id="3.30.450.20">
    <property type="entry name" value="PAS domain"/>
    <property type="match status" value="2"/>
</dbReference>
<dbReference type="RefSeq" id="WP_151142864.1">
    <property type="nucleotide sequence ID" value="NZ_WAGX01000004.1"/>
</dbReference>
<gene>
    <name evidence="12" type="ORF">F7O84_05695</name>
</gene>
<accession>A0A7V7QMH2</accession>
<evidence type="ECO:0000259" key="11">
    <source>
        <dbReference type="PROSITE" id="PS50885"/>
    </source>
</evidence>
<dbReference type="PANTHER" id="PTHR43531">
    <property type="entry name" value="PROTEIN ICFG"/>
    <property type="match status" value="1"/>
</dbReference>
<reference evidence="12 13" key="1">
    <citation type="submission" date="2019-09" db="EMBL/GenBank/DDBJ databases">
        <authorList>
            <person name="Valk L.C."/>
        </authorList>
    </citation>
    <scope>NUCLEOTIDE SEQUENCE [LARGE SCALE GENOMIC DNA]</scope>
    <source>
        <strain evidence="12">GalUA</strain>
    </source>
</reference>
<evidence type="ECO:0000256" key="5">
    <source>
        <dbReference type="ARBA" id="ARBA00022989"/>
    </source>
</evidence>
<evidence type="ECO:0000259" key="10">
    <source>
        <dbReference type="PROSITE" id="PS50111"/>
    </source>
</evidence>
<dbReference type="AlphaFoldDB" id="A0A7V7QMH2"/>
<dbReference type="Proteomes" id="UP000461768">
    <property type="component" value="Unassembled WGS sequence"/>
</dbReference>
<keyword evidence="6 9" id="KW-0472">Membrane</keyword>
<comment type="subcellular location">
    <subcellularLocation>
        <location evidence="1">Cell membrane</location>
        <topology evidence="1">Multi-pass membrane protein</topology>
    </subcellularLocation>
</comment>
<dbReference type="SUPFAM" id="SSF58104">
    <property type="entry name" value="Methyl-accepting chemotaxis protein (MCP) signaling domain"/>
    <property type="match status" value="1"/>
</dbReference>
<keyword evidence="13" id="KW-1185">Reference proteome</keyword>
<dbReference type="InterPro" id="IPR033479">
    <property type="entry name" value="dCache_1"/>
</dbReference>
<dbReference type="OrthoDB" id="9762005at2"/>
<dbReference type="GO" id="GO:0006935">
    <property type="term" value="P:chemotaxis"/>
    <property type="evidence" value="ECO:0007669"/>
    <property type="project" value="UniProtKB-KW"/>
</dbReference>